<keyword evidence="2" id="KW-1185">Reference proteome</keyword>
<sequence>MLPAATLVILPSHLPVIAEVVAPSPEERAWVAAVLAAVGDGGDGLPSGEMAYTAMIGRARAVFWPPMTGHWHTARPVTGEDRRVTIVPPQSSWPAPGLWRSPARRSASLIAVRIAGL</sequence>
<evidence type="ECO:0000313" key="2">
    <source>
        <dbReference type="Proteomes" id="UP000016743"/>
    </source>
</evidence>
<evidence type="ECO:0000313" key="1">
    <source>
        <dbReference type="EMBL" id="AGW41850.1"/>
    </source>
</evidence>
<protein>
    <submittedName>
        <fullName evidence="1">Uncharacterized protein</fullName>
    </submittedName>
</protein>
<gene>
    <name evidence="1" type="ORF">O159_18200</name>
</gene>
<reference evidence="1 2" key="1">
    <citation type="journal article" date="2013" name="Genome Announc.">
        <title>Complete Genome Sequence of Leifsonia xyli subsp. cynodontis Strain DSM46306, a Gram-Positive Bacterial Pathogen of Grasses.</title>
        <authorList>
            <person name="Monteiro-Vitorello C.B."/>
            <person name="Zerillo M.M."/>
            <person name="Van Sluys M.A."/>
            <person name="Camargo L.E."/>
            <person name="Kitajima J.P."/>
        </authorList>
    </citation>
    <scope>NUCLEOTIDE SEQUENCE [LARGE SCALE GENOMIC DNA]</scope>
    <source>
        <strain evidence="1 2">DSM 46306</strain>
    </source>
</reference>
<accession>U3P6A9</accession>
<dbReference type="KEGG" id="lxy:O159_18200"/>
<name>U3P6A9_LEIXC</name>
<proteinExistence type="predicted"/>
<dbReference type="AlphaFoldDB" id="U3P6A9"/>
<dbReference type="HOGENOM" id="CLU_2081878_0_0_11"/>
<organism evidence="1 2">
    <name type="scientific">Leifsonia xyli subsp. cynodontis DSM 46306</name>
    <dbReference type="NCBI Taxonomy" id="1389489"/>
    <lineage>
        <taxon>Bacteria</taxon>
        <taxon>Bacillati</taxon>
        <taxon>Actinomycetota</taxon>
        <taxon>Actinomycetes</taxon>
        <taxon>Micrococcales</taxon>
        <taxon>Microbacteriaceae</taxon>
        <taxon>Leifsonia</taxon>
    </lineage>
</organism>
<dbReference type="EMBL" id="CP006734">
    <property type="protein sequence ID" value="AGW41850.1"/>
    <property type="molecule type" value="Genomic_DNA"/>
</dbReference>
<dbReference type="PATRIC" id="fig|1389489.3.peg.1754"/>
<dbReference type="Proteomes" id="UP000016743">
    <property type="component" value="Chromosome"/>
</dbReference>